<feature type="domain" description="UvrD-like helicase C-terminal" evidence="1">
    <location>
        <begin position="392"/>
        <end position="438"/>
    </location>
</feature>
<dbReference type="EMBL" id="KP890823">
    <property type="protein sequence ID" value="AKA61877.1"/>
    <property type="molecule type" value="Genomic_DNA"/>
</dbReference>
<dbReference type="EC" id="3.6.1.-" evidence="3"/>
<keyword evidence="3" id="KW-0347">Helicase</keyword>
<evidence type="ECO:0000313" key="4">
    <source>
        <dbReference type="Proteomes" id="UP000202749"/>
    </source>
</evidence>
<dbReference type="Proteomes" id="UP000202749">
    <property type="component" value="Segment"/>
</dbReference>
<dbReference type="Pfam" id="PF13538">
    <property type="entry name" value="UvrD_C_2"/>
    <property type="match status" value="1"/>
</dbReference>
<gene>
    <name evidence="3" type="ORF">Pm5461_015</name>
</gene>
<keyword evidence="3" id="KW-0378">Hydrolase</keyword>
<dbReference type="RefSeq" id="YP_009195433.1">
    <property type="nucleotide sequence ID" value="NC_028762.1"/>
</dbReference>
<proteinExistence type="predicted"/>
<keyword evidence="3" id="KW-0067">ATP-binding</keyword>
<name>A0A0G2SSI4_9CAUD</name>
<protein>
    <submittedName>
        <fullName evidence="3">DNA helicase</fullName>
        <ecNumber evidence="3">3.6.1.-</ecNumber>
    </submittedName>
</protein>
<keyword evidence="4" id="KW-1185">Reference proteome</keyword>
<keyword evidence="3" id="KW-0547">Nucleotide-binding</keyword>
<evidence type="ECO:0000259" key="1">
    <source>
        <dbReference type="Pfam" id="PF13538"/>
    </source>
</evidence>
<dbReference type="GO" id="GO:0004386">
    <property type="term" value="F:helicase activity"/>
    <property type="evidence" value="ECO:0007669"/>
    <property type="project" value="UniProtKB-KW"/>
</dbReference>
<dbReference type="Pfam" id="PF13604">
    <property type="entry name" value="AAA_30"/>
    <property type="match status" value="1"/>
</dbReference>
<dbReference type="OrthoDB" id="5394at10239"/>
<accession>A0A0G2SSI4</accession>
<dbReference type="InterPro" id="IPR027785">
    <property type="entry name" value="UvrD-like_helicase_C"/>
</dbReference>
<dbReference type="Gene3D" id="2.30.30.780">
    <property type="match status" value="1"/>
</dbReference>
<reference evidence="3 4" key="1">
    <citation type="submission" date="2015-03" db="EMBL/GenBank/DDBJ databases">
        <authorList>
            <person name="Melo L.D.R."/>
            <person name="Veiga P."/>
            <person name="Cerca N."/>
            <person name="Kropinski A.M."/>
            <person name="Azeredo J."/>
            <person name="Almeida C."/>
            <person name="Sillankorva S."/>
        </authorList>
    </citation>
    <scope>NUCLEOTIDE SEQUENCE [LARGE SCALE GENOMIC DNA]</scope>
</reference>
<evidence type="ECO:0000259" key="2">
    <source>
        <dbReference type="Pfam" id="PF18343"/>
    </source>
</evidence>
<dbReference type="InterPro" id="IPR041214">
    <property type="entry name" value="SH3_14"/>
</dbReference>
<dbReference type="InterPro" id="IPR027417">
    <property type="entry name" value="P-loop_NTPase"/>
</dbReference>
<dbReference type="CDD" id="cd17933">
    <property type="entry name" value="DEXSc_RecD-like"/>
    <property type="match status" value="1"/>
</dbReference>
<organism evidence="3 4">
    <name type="scientific">Proteus phage vB_PmiM_Pm5461</name>
    <dbReference type="NCBI Taxonomy" id="1636250"/>
    <lineage>
        <taxon>Viruses</taxon>
        <taxon>Duplodnaviria</taxon>
        <taxon>Heunggongvirae</taxon>
        <taxon>Uroviricota</taxon>
        <taxon>Caudoviricetes</taxon>
        <taxon>Pantevenvirales</taxon>
        <taxon>Straboviridae</taxon>
        <taxon>Bragavirus</taxon>
        <taxon>Bragavirus pm5461</taxon>
    </lineage>
</organism>
<dbReference type="Pfam" id="PF18343">
    <property type="entry name" value="SH3_14"/>
    <property type="match status" value="1"/>
</dbReference>
<dbReference type="SUPFAM" id="SSF52540">
    <property type="entry name" value="P-loop containing nucleoside triphosphate hydrolases"/>
    <property type="match status" value="1"/>
</dbReference>
<feature type="domain" description="Dda helicase SH3" evidence="2">
    <location>
        <begin position="264"/>
        <end position="388"/>
    </location>
</feature>
<evidence type="ECO:0000313" key="3">
    <source>
        <dbReference type="EMBL" id="AKA61877.1"/>
    </source>
</evidence>
<dbReference type="KEGG" id="vg:26622814"/>
<dbReference type="Gene3D" id="3.40.50.300">
    <property type="entry name" value="P-loop containing nucleotide triphosphate hydrolases"/>
    <property type="match status" value="2"/>
</dbReference>
<dbReference type="GO" id="GO:0016787">
    <property type="term" value="F:hydrolase activity"/>
    <property type="evidence" value="ECO:0007669"/>
    <property type="project" value="UniProtKB-KW"/>
</dbReference>
<dbReference type="GeneID" id="26622814"/>
<sequence>MIEFDDLTQGQKEAYECATDLIQQAYKQESNWKAKTTHLTINGPAGTGKSLLMKFIMDFIEKEGIPGVVLAAPTHASKKVLADFTGREVSTIHSILKINPVTYEEHRIFEQRKAPELDKIRVLICEEASFYDTKLFELLMNNIMPWTIVIAIGDKAQLKPQDDPGVSRFFTDHRFKQMHLTEVKRSNQPIIEVATEIREGGWIRENIIDGEGIFHPPSLRDMMIDYFKQIKSEEDFFDNRFFAYTNKSVDKLNQIIRKNFYKKDDPFIIGEALVMQEPYMQTIKFEGKKMKEIIFNNGEVVQILDVKEMTRKLQCRGVDFKIDLPYFLLKVQSVDEGTTNYLNVVYGEENQTQLWMFLGKVAQQYKSGNGRAYWDDFWEIKDAFTKVKPIPCSTIHKAQGVTVKNSFLYTPCIIKYAEVDVASQLLYVGTTRAQKNVWYI</sequence>